<dbReference type="EMBL" id="LJSX01000008">
    <property type="protein sequence ID" value="KPQ11398.1"/>
    <property type="molecule type" value="Genomic_DNA"/>
</dbReference>
<gene>
    <name evidence="4" type="ORF">GA0071312_2925</name>
    <name evidence="3" type="ORF">HLUCCO17_07100</name>
</gene>
<organism evidence="3 5">
    <name type="scientific">Saliniramus fredricksonii</name>
    <dbReference type="NCBI Taxonomy" id="1653334"/>
    <lineage>
        <taxon>Bacteria</taxon>
        <taxon>Pseudomonadati</taxon>
        <taxon>Pseudomonadota</taxon>
        <taxon>Alphaproteobacteria</taxon>
        <taxon>Hyphomicrobiales</taxon>
        <taxon>Salinarimonadaceae</taxon>
        <taxon>Saliniramus</taxon>
    </lineage>
</organism>
<evidence type="ECO:0000313" key="5">
    <source>
        <dbReference type="Proteomes" id="UP000050497"/>
    </source>
</evidence>
<accession>A0A0P7X856</accession>
<protein>
    <submittedName>
        <fullName evidence="3">Rod binding protein</fullName>
    </submittedName>
</protein>
<feature type="domain" description="Flagellar protein FlgJ N-terminal" evidence="2">
    <location>
        <begin position="59"/>
        <end position="102"/>
    </location>
</feature>
<dbReference type="Proteomes" id="UP000050497">
    <property type="component" value="Unassembled WGS sequence"/>
</dbReference>
<sequence>MSALSLEVSMGMARASQARTDARTEGASEVSSARREALRAQADDFETMFLEQMFGQVFSANGDEGTFGEAGPGSDVYRSMLVSEYAGMVNKSGGIGLSDQIYSELLKMQEG</sequence>
<reference evidence="3 5" key="1">
    <citation type="submission" date="2015-09" db="EMBL/GenBank/DDBJ databases">
        <title>Identification and resolution of microdiversity through metagenomic sequencing of parallel consortia.</title>
        <authorList>
            <person name="Nelson W.C."/>
            <person name="Romine M.F."/>
            <person name="Lindemann S.R."/>
        </authorList>
    </citation>
    <scope>NUCLEOTIDE SEQUENCE [LARGE SCALE GENOMIC DNA]</scope>
    <source>
        <strain evidence="3">HL-109</strain>
    </source>
</reference>
<dbReference type="InterPro" id="IPR019301">
    <property type="entry name" value="Flagellar_prot_FlgJ_N"/>
</dbReference>
<dbReference type="RefSeq" id="WP_074445540.1">
    <property type="nucleotide sequence ID" value="NZ_FMBM01000002.1"/>
</dbReference>
<keyword evidence="6" id="KW-1185">Reference proteome</keyword>
<dbReference type="Pfam" id="PF10135">
    <property type="entry name" value="Rod-binding"/>
    <property type="match status" value="1"/>
</dbReference>
<name>A0A0P7X856_9HYPH</name>
<dbReference type="Proteomes" id="UP000182800">
    <property type="component" value="Unassembled WGS sequence"/>
</dbReference>
<dbReference type="AlphaFoldDB" id="A0A0P7X856"/>
<feature type="region of interest" description="Disordered" evidence="1">
    <location>
        <begin position="15"/>
        <end position="35"/>
    </location>
</feature>
<evidence type="ECO:0000313" key="3">
    <source>
        <dbReference type="EMBL" id="KPQ11398.1"/>
    </source>
</evidence>
<dbReference type="STRING" id="1653334.GA0071312_2925"/>
<evidence type="ECO:0000259" key="2">
    <source>
        <dbReference type="Pfam" id="PF10135"/>
    </source>
</evidence>
<comment type="caution">
    <text evidence="3">The sequence shown here is derived from an EMBL/GenBank/DDBJ whole genome shotgun (WGS) entry which is preliminary data.</text>
</comment>
<feature type="compositionally biased region" description="Basic and acidic residues" evidence="1">
    <location>
        <begin position="20"/>
        <end position="35"/>
    </location>
</feature>
<dbReference type="EMBL" id="FMBM01000002">
    <property type="protein sequence ID" value="SCC81952.1"/>
    <property type="molecule type" value="Genomic_DNA"/>
</dbReference>
<evidence type="ECO:0000313" key="4">
    <source>
        <dbReference type="EMBL" id="SCC81952.1"/>
    </source>
</evidence>
<evidence type="ECO:0000313" key="6">
    <source>
        <dbReference type="Proteomes" id="UP000182800"/>
    </source>
</evidence>
<dbReference type="OrthoDB" id="7862954at2"/>
<reference evidence="4 6" key="2">
    <citation type="submission" date="2016-08" db="EMBL/GenBank/DDBJ databases">
        <authorList>
            <person name="Varghese N."/>
            <person name="Submissions Spin"/>
        </authorList>
    </citation>
    <scope>NUCLEOTIDE SEQUENCE [LARGE SCALE GENOMIC DNA]</scope>
    <source>
        <strain evidence="4 6">HL-109</strain>
    </source>
</reference>
<evidence type="ECO:0000256" key="1">
    <source>
        <dbReference type="SAM" id="MobiDB-lite"/>
    </source>
</evidence>
<proteinExistence type="predicted"/>